<feature type="transmembrane region" description="Helical" evidence="2">
    <location>
        <begin position="35"/>
        <end position="61"/>
    </location>
</feature>
<dbReference type="GO" id="GO:0044545">
    <property type="term" value="C:NSL complex"/>
    <property type="evidence" value="ECO:0007669"/>
    <property type="project" value="TreeGrafter"/>
</dbReference>
<feature type="transmembrane region" description="Helical" evidence="2">
    <location>
        <begin position="81"/>
        <end position="102"/>
    </location>
</feature>
<keyword evidence="2" id="KW-0812">Transmembrane</keyword>
<keyword evidence="2" id="KW-1133">Transmembrane helix</keyword>
<dbReference type="AlphaFoldDB" id="Q4RQU0"/>
<feature type="transmembrane region" description="Helical" evidence="2">
    <location>
        <begin position="223"/>
        <end position="244"/>
    </location>
</feature>
<evidence type="ECO:0000256" key="2">
    <source>
        <dbReference type="SAM" id="Phobius"/>
    </source>
</evidence>
<feature type="transmembrane region" description="Helical" evidence="2">
    <location>
        <begin position="181"/>
        <end position="203"/>
    </location>
</feature>
<evidence type="ECO:0000313" key="4">
    <source>
        <dbReference type="EMBL" id="CAG09242.1"/>
    </source>
</evidence>
<feature type="region of interest" description="Disordered" evidence="1">
    <location>
        <begin position="424"/>
        <end position="499"/>
    </location>
</feature>
<keyword evidence="3" id="KW-0732">Signal</keyword>
<dbReference type="PANTHER" id="PTHR22443">
    <property type="entry name" value="NON-SPECIFIC LETHAL 1, ISOFORM M"/>
    <property type="match status" value="1"/>
</dbReference>
<name>Q4RQU0_TETNG</name>
<evidence type="ECO:0000256" key="3">
    <source>
        <dbReference type="SAM" id="SignalP"/>
    </source>
</evidence>
<dbReference type="InterPro" id="IPR026180">
    <property type="entry name" value="NSL1"/>
</dbReference>
<reference evidence="4" key="1">
    <citation type="journal article" date="2004" name="Nature">
        <title>Genome duplication in the teleost fish Tetraodon nigroviridis reveals the early vertebrate proto-karyotype.</title>
        <authorList>
            <person name="Jaillon O."/>
            <person name="Aury J.-M."/>
            <person name="Brunet F."/>
            <person name="Petit J.-L."/>
            <person name="Stange-Thomann N."/>
            <person name="Mauceli E."/>
            <person name="Bouneau L."/>
            <person name="Fischer C."/>
            <person name="Ozouf-Costaz C."/>
            <person name="Bernot A."/>
            <person name="Nicaud S."/>
            <person name="Jaffe D."/>
            <person name="Fisher S."/>
            <person name="Lutfalla G."/>
            <person name="Dossat C."/>
            <person name="Segurens B."/>
            <person name="Dasilva C."/>
            <person name="Salanoubat M."/>
            <person name="Levy M."/>
            <person name="Boudet N."/>
            <person name="Castellano S."/>
            <person name="Anthouard V."/>
            <person name="Jubin C."/>
            <person name="Castelli V."/>
            <person name="Katinka M."/>
            <person name="Vacherie B."/>
            <person name="Biemont C."/>
            <person name="Skalli Z."/>
            <person name="Cattolico L."/>
            <person name="Poulain J."/>
            <person name="De Berardinis V."/>
            <person name="Cruaud C."/>
            <person name="Duprat S."/>
            <person name="Brottier P."/>
            <person name="Coutanceau J.-P."/>
            <person name="Gouzy J."/>
            <person name="Parra G."/>
            <person name="Lardier G."/>
            <person name="Chapple C."/>
            <person name="McKernan K.J."/>
            <person name="McEwan P."/>
            <person name="Bosak S."/>
            <person name="Kellis M."/>
            <person name="Volff J.-N."/>
            <person name="Guigo R."/>
            <person name="Zody M.C."/>
            <person name="Mesirov J."/>
            <person name="Lindblad-Toh K."/>
            <person name="Birren B."/>
            <person name="Nusbaum C."/>
            <person name="Kahn D."/>
            <person name="Robinson-Rechavi M."/>
            <person name="Laudet V."/>
            <person name="Schachter V."/>
            <person name="Quetier F."/>
            <person name="Saurin W."/>
            <person name="Scarpelli C."/>
            <person name="Wincker P."/>
            <person name="Lander E.S."/>
            <person name="Weissenbach J."/>
            <person name="Roest Crollius H."/>
        </authorList>
    </citation>
    <scope>NUCLEOTIDE SEQUENCE [LARGE SCALE GENOMIC DNA]</scope>
</reference>
<feature type="transmembrane region" description="Helical" evidence="2">
    <location>
        <begin position="256"/>
        <end position="274"/>
    </location>
</feature>
<proteinExistence type="predicted"/>
<feature type="region of interest" description="Disordered" evidence="1">
    <location>
        <begin position="593"/>
        <end position="713"/>
    </location>
</feature>
<feature type="compositionally biased region" description="Polar residues" evidence="1">
    <location>
        <begin position="481"/>
        <end position="499"/>
    </location>
</feature>
<comment type="caution">
    <text evidence="4">The sequence shown here is derived from an EMBL/GenBank/DDBJ whole genome shotgun (WGS) entry which is preliminary data.</text>
</comment>
<feature type="compositionally biased region" description="Polar residues" evidence="1">
    <location>
        <begin position="660"/>
        <end position="684"/>
    </location>
</feature>
<dbReference type="OrthoDB" id="8724017at2759"/>
<feature type="chain" id="PRO_5004243035" evidence="3">
    <location>
        <begin position="26"/>
        <end position="938"/>
    </location>
</feature>
<keyword evidence="2" id="KW-0472">Membrane</keyword>
<sequence>MLLTFLVLCTMAFVVHLIISHPLLAEMTNNDVRHHLSWMVTLLIMHSSMTGAVSMSFYYYVQIVPSQRALLIWIKRNIKSFICVIFLFGEIFLAFSSFVNVLSMVLDSWVVSANNCTNNELPVVGPTATDTVVSIFARIHILFCMAIMGVCNFSMTHYLLRHIKSRTKRFSFGPLLYLTGEIYFIFNLCIMSASSWCTVVYLSRHMRQMASQGLSGSRFRSQVRVTATGILQGVLYLVISVWTLSQFQFSDIIADYAACVSLSNITMINIYMMGTSVNLGVGQTVFRQKAVDLWHRAQNICKSGSAMTPALTKVFKDGCGIHACACSVRMDPEGTARSCPELKTQLTSVVDADLQKLLHLLFSLPTSVVFSLSQDQVVLLPCASLLPGLLSVGEAAAWSQRDASVFPGGSDMFKRHCQEARLLYGRGPSPTHGPGGDDVPSAPLLDVAPSGRSQAETKPQGPPPVVVPSYAGVQEEAGTTGCLSPPSQQPYGDRSASSVTLTEALRPRLSRQAGLQSKAQRLQERLQVLLGEHAAQHCHQQMNALRRQLHAPALSRDFARSCGEDRSFCTELGEFARSQQAVLRRLQAALDSEATLSSSSDEEHEEQWQQQREMVAGGASRAGQQMELVAGTSGRSGTEDPAHGGAAQAHPLHQERSAQPVRQQSDASSRLLSGETTAELQASESLPERSHYGPFPPRSSSRRRLLSNRTRRAEMSCVCARTRPLVGFHKPRLFTLSPPAPRVHRTQGGLRLLSSLLTGHPLLYAGRAVALSYHAALPTPAAAAVGPPGPRSPQLRQHHPGFVGKRQEESIYNINNIVIHTLAAKIEKLQYKNIITPRCVSRPEGHGGGTLTSGEESSAEWRGAQLDTDEEQPSEKCLVRAKVLQMNPPVLLHPFAPENKTCFCDQITVIGFFLGAAFCRSPSACRLFMTFSLKPLSK</sequence>
<feature type="transmembrane region" description="Helical" evidence="2">
    <location>
        <begin position="135"/>
        <end position="160"/>
    </location>
</feature>
<dbReference type="PANTHER" id="PTHR22443:SF16">
    <property type="entry name" value="KAT8 REGULATORY NSL COMPLEX SUBUNIT 1-LIKE PROTEIN"/>
    <property type="match status" value="1"/>
</dbReference>
<dbReference type="KEGG" id="tng:GSTEN00030460G001"/>
<reference evidence="4" key="2">
    <citation type="submission" date="2004-02" db="EMBL/GenBank/DDBJ databases">
        <authorList>
            <consortium name="Genoscope"/>
            <consortium name="Whitehead Institute Centre for Genome Research"/>
        </authorList>
    </citation>
    <scope>NUCLEOTIDE SEQUENCE</scope>
</reference>
<dbReference type="EMBL" id="CAAE01015004">
    <property type="protein sequence ID" value="CAG09242.1"/>
    <property type="molecule type" value="Genomic_DNA"/>
</dbReference>
<accession>Q4RQU0</accession>
<protein>
    <submittedName>
        <fullName evidence="4">(spotted green pufferfish) hypothetical protein</fullName>
    </submittedName>
</protein>
<dbReference type="GO" id="GO:0035035">
    <property type="term" value="F:histone acetyltransferase binding"/>
    <property type="evidence" value="ECO:0007669"/>
    <property type="project" value="TreeGrafter"/>
</dbReference>
<feature type="compositionally biased region" description="Basic residues" evidence="1">
    <location>
        <begin position="700"/>
        <end position="710"/>
    </location>
</feature>
<gene>
    <name evidence="4" type="ORF">GSTENG00030460001</name>
</gene>
<feature type="region of interest" description="Disordered" evidence="1">
    <location>
        <begin position="845"/>
        <end position="870"/>
    </location>
</feature>
<evidence type="ECO:0000256" key="1">
    <source>
        <dbReference type="SAM" id="MobiDB-lite"/>
    </source>
</evidence>
<organism evidence="4">
    <name type="scientific">Tetraodon nigroviridis</name>
    <name type="common">Spotted green pufferfish</name>
    <name type="synonym">Chelonodon nigroviridis</name>
    <dbReference type="NCBI Taxonomy" id="99883"/>
    <lineage>
        <taxon>Eukaryota</taxon>
        <taxon>Metazoa</taxon>
        <taxon>Chordata</taxon>
        <taxon>Craniata</taxon>
        <taxon>Vertebrata</taxon>
        <taxon>Euteleostomi</taxon>
        <taxon>Actinopterygii</taxon>
        <taxon>Neopterygii</taxon>
        <taxon>Teleostei</taxon>
        <taxon>Neoteleostei</taxon>
        <taxon>Acanthomorphata</taxon>
        <taxon>Eupercaria</taxon>
        <taxon>Tetraodontiformes</taxon>
        <taxon>Tetradontoidea</taxon>
        <taxon>Tetraodontidae</taxon>
        <taxon>Tetraodon</taxon>
    </lineage>
</organism>
<feature type="signal peptide" evidence="3">
    <location>
        <begin position="1"/>
        <end position="25"/>
    </location>
</feature>